<accession>A0AAV8U6L1</accession>
<dbReference type="PANTHER" id="PTHR31805:SF14">
    <property type="entry name" value="RECEPTOR-LIKE KINASE, PUTATIVE (DUF1421)-RELATED"/>
    <property type="match status" value="1"/>
</dbReference>
<sequence length="576" mass="61602">MNTSQFMDKQIMDLTAAPSSSSPNHVTKDFLDLMKMDHPQNDDHDPRFESDNAIKKDEILPSYDFHPIRPLAGALTLDSSFGGSSPPASASAARGWGSDSKSGSAAANNVSSMRSYASLDSLEPAKVILEKDRNAIDAAILSEVDRTMKKHVDNLLHALEGVNGRLTQLESRTHHLENSMDDLKVSVGNNHGSADGKMRQLENILREVQSVVQLLKDKQDTVEVQLELAKLQASKPDQQQSETQNTGQNVSVQQGASAPPQSHQQLPLPGNFPQSVPPLPVPVPVPVPVPPPAVPPPSLHQQNLAPPAAVPNQFPQNQIASIPQREPYYGPTQTQEPPPPQYQAPPPQQAPPPPSMIPHQPYQPPSQPQYSQPHQASQHKPSLGQHPEEVSYAPSHNYPAGIQPSSQPPGGAPLAPQYYGAPPPSPMYEPQSSRSGAGFPPLFGQPTGPTEPYAYGGSPSQYGGNPAMKQQQLSSPAMPPSGGSGYPQLPTGRVLPHALPTASSVSGGSGSSGNGNKVPIDDVVDRVASMGFPREHVRATVRKLTENGQSVDLNIVLDKLMNDGDIQPPRGGWFGR</sequence>
<feature type="compositionally biased region" description="Pro residues" evidence="1">
    <location>
        <begin position="336"/>
        <end position="367"/>
    </location>
</feature>
<feature type="compositionally biased region" description="Polar residues" evidence="1">
    <location>
        <begin position="458"/>
        <end position="473"/>
    </location>
</feature>
<evidence type="ECO:0000256" key="1">
    <source>
        <dbReference type="SAM" id="MobiDB-lite"/>
    </source>
</evidence>
<name>A0AAV8U6L1_9ROSI</name>
<proteinExistence type="predicted"/>
<evidence type="ECO:0000313" key="3">
    <source>
        <dbReference type="EMBL" id="KAJ8774942.1"/>
    </source>
</evidence>
<dbReference type="PANTHER" id="PTHR31805">
    <property type="entry name" value="RECEPTOR-LIKE KINASE, PUTATIVE (DUF1421)-RELATED"/>
    <property type="match status" value="1"/>
</dbReference>
<reference evidence="3 4" key="1">
    <citation type="submission" date="2021-09" db="EMBL/GenBank/DDBJ databases">
        <title>Genomic insights and catalytic innovation underlie evolution of tropane alkaloids biosynthesis.</title>
        <authorList>
            <person name="Wang Y.-J."/>
            <person name="Tian T."/>
            <person name="Huang J.-P."/>
            <person name="Huang S.-X."/>
        </authorList>
    </citation>
    <scope>NUCLEOTIDE SEQUENCE [LARGE SCALE GENOMIC DNA]</scope>
    <source>
        <strain evidence="3">KIB-2018</strain>
        <tissue evidence="3">Leaf</tissue>
    </source>
</reference>
<gene>
    <name evidence="3" type="ORF">K2173_019946</name>
</gene>
<feature type="domain" description="DUF1421" evidence="2">
    <location>
        <begin position="520"/>
        <end position="563"/>
    </location>
</feature>
<dbReference type="EMBL" id="JAIWQS010000001">
    <property type="protein sequence ID" value="KAJ8774942.1"/>
    <property type="molecule type" value="Genomic_DNA"/>
</dbReference>
<feature type="compositionally biased region" description="Low complexity" evidence="1">
    <location>
        <begin position="80"/>
        <end position="100"/>
    </location>
</feature>
<comment type="caution">
    <text evidence="3">The sequence shown here is derived from an EMBL/GenBank/DDBJ whole genome shotgun (WGS) entry which is preliminary data.</text>
</comment>
<protein>
    <recommendedName>
        <fullName evidence="2">DUF1421 domain-containing protein</fullName>
    </recommendedName>
</protein>
<feature type="region of interest" description="Disordered" evidence="1">
    <location>
        <begin position="293"/>
        <end position="313"/>
    </location>
</feature>
<keyword evidence="4" id="KW-1185">Reference proteome</keyword>
<dbReference type="AlphaFoldDB" id="A0AAV8U6L1"/>
<dbReference type="InterPro" id="IPR010820">
    <property type="entry name" value="DUF1421"/>
</dbReference>
<evidence type="ECO:0000259" key="2">
    <source>
        <dbReference type="Pfam" id="PF07223"/>
    </source>
</evidence>
<feature type="region of interest" description="Disordered" evidence="1">
    <location>
        <begin position="326"/>
        <end position="520"/>
    </location>
</feature>
<feature type="region of interest" description="Disordered" evidence="1">
    <location>
        <begin position="80"/>
        <end position="106"/>
    </location>
</feature>
<organism evidence="3 4">
    <name type="scientific">Erythroxylum novogranatense</name>
    <dbReference type="NCBI Taxonomy" id="1862640"/>
    <lineage>
        <taxon>Eukaryota</taxon>
        <taxon>Viridiplantae</taxon>
        <taxon>Streptophyta</taxon>
        <taxon>Embryophyta</taxon>
        <taxon>Tracheophyta</taxon>
        <taxon>Spermatophyta</taxon>
        <taxon>Magnoliopsida</taxon>
        <taxon>eudicotyledons</taxon>
        <taxon>Gunneridae</taxon>
        <taxon>Pentapetalae</taxon>
        <taxon>rosids</taxon>
        <taxon>fabids</taxon>
        <taxon>Malpighiales</taxon>
        <taxon>Erythroxylaceae</taxon>
        <taxon>Erythroxylum</taxon>
    </lineage>
</organism>
<dbReference type="Proteomes" id="UP001159364">
    <property type="component" value="Linkage Group LG01"/>
</dbReference>
<evidence type="ECO:0000313" key="4">
    <source>
        <dbReference type="Proteomes" id="UP001159364"/>
    </source>
</evidence>
<feature type="compositionally biased region" description="Polar residues" evidence="1">
    <location>
        <begin position="235"/>
        <end position="265"/>
    </location>
</feature>
<feature type="region of interest" description="Disordered" evidence="1">
    <location>
        <begin position="232"/>
        <end position="275"/>
    </location>
</feature>
<dbReference type="Pfam" id="PF07223">
    <property type="entry name" value="DUF1421"/>
    <property type="match status" value="1"/>
</dbReference>